<name>A0AA47JMN0_VIBPH</name>
<sequence>MDLVEKEHRKLVAKESERLMKVGRKTNASSIPLSGEDKSKPAWPTPRKSKKAN</sequence>
<keyword evidence="2" id="KW-0614">Plasmid</keyword>
<dbReference type="EMBL" id="CP114196">
    <property type="protein sequence ID" value="WAT93661.1"/>
    <property type="molecule type" value="Genomic_DNA"/>
</dbReference>
<organism evidence="2 3">
    <name type="scientific">Vibrio parahaemolyticus</name>
    <dbReference type="NCBI Taxonomy" id="670"/>
    <lineage>
        <taxon>Bacteria</taxon>
        <taxon>Pseudomonadati</taxon>
        <taxon>Pseudomonadota</taxon>
        <taxon>Gammaproteobacteria</taxon>
        <taxon>Vibrionales</taxon>
        <taxon>Vibrionaceae</taxon>
        <taxon>Vibrio</taxon>
    </lineage>
</organism>
<dbReference type="RefSeq" id="WP_154216209.1">
    <property type="nucleotide sequence ID" value="NZ_CP114196.1"/>
</dbReference>
<evidence type="ECO:0000313" key="3">
    <source>
        <dbReference type="Proteomes" id="UP001156560"/>
    </source>
</evidence>
<dbReference type="AlphaFoldDB" id="A0AA47JMN0"/>
<protein>
    <submittedName>
        <fullName evidence="2">Uncharacterized protein</fullName>
    </submittedName>
</protein>
<gene>
    <name evidence="2" type="ORF">O1Q84_26450</name>
</gene>
<accession>A0AA47JMN0</accession>
<dbReference type="Proteomes" id="UP001156560">
    <property type="component" value="Plasmid pHLA"/>
</dbReference>
<reference evidence="2" key="1">
    <citation type="submission" date="2022-12" db="EMBL/GenBank/DDBJ databases">
        <title>Vibrio parahaemolyticus become highly virulent by producing novel Tc toxins.</title>
        <authorList>
            <person name="Yang F."/>
            <person name="You Y."/>
            <person name="Lai Q."/>
            <person name="Xu L."/>
            <person name="Li F."/>
        </authorList>
    </citation>
    <scope>NUCLEOTIDE SEQUENCE</scope>
    <source>
        <strain evidence="2">Vp-HL-202005</strain>
        <plasmid evidence="2">pHLA</plasmid>
    </source>
</reference>
<geneLocation type="plasmid" evidence="2 3">
    <name>pHLA</name>
</geneLocation>
<feature type="region of interest" description="Disordered" evidence="1">
    <location>
        <begin position="15"/>
        <end position="53"/>
    </location>
</feature>
<proteinExistence type="predicted"/>
<evidence type="ECO:0000256" key="1">
    <source>
        <dbReference type="SAM" id="MobiDB-lite"/>
    </source>
</evidence>
<evidence type="ECO:0000313" key="2">
    <source>
        <dbReference type="EMBL" id="WAT93661.1"/>
    </source>
</evidence>